<dbReference type="InParanoid" id="A0A067MCR0"/>
<dbReference type="SUPFAM" id="SSF49562">
    <property type="entry name" value="C2 domain (Calcium/lipid-binding domain, CaLB)"/>
    <property type="match status" value="1"/>
</dbReference>
<evidence type="ECO:0000313" key="4">
    <source>
        <dbReference type="EMBL" id="KDQ13563.1"/>
    </source>
</evidence>
<dbReference type="Proteomes" id="UP000027195">
    <property type="component" value="Unassembled WGS sequence"/>
</dbReference>
<dbReference type="OrthoDB" id="67700at2759"/>
<keyword evidence="2" id="KW-0106">Calcium</keyword>
<dbReference type="Gene3D" id="2.60.40.150">
    <property type="entry name" value="C2 domain"/>
    <property type="match status" value="1"/>
</dbReference>
<dbReference type="AlphaFoldDB" id="A0A067MCR0"/>
<keyword evidence="5" id="KW-1185">Reference proteome</keyword>
<evidence type="ECO:0000256" key="2">
    <source>
        <dbReference type="ARBA" id="ARBA00022837"/>
    </source>
</evidence>
<evidence type="ECO:0000313" key="5">
    <source>
        <dbReference type="Proteomes" id="UP000027195"/>
    </source>
</evidence>
<dbReference type="CDD" id="cd00030">
    <property type="entry name" value="C2"/>
    <property type="match status" value="1"/>
</dbReference>
<accession>A0A067MCR0</accession>
<dbReference type="PROSITE" id="PS50004">
    <property type="entry name" value="C2"/>
    <property type="match status" value="1"/>
</dbReference>
<dbReference type="InterPro" id="IPR035892">
    <property type="entry name" value="C2_domain_sf"/>
</dbReference>
<evidence type="ECO:0000256" key="1">
    <source>
        <dbReference type="ARBA" id="ARBA00022723"/>
    </source>
</evidence>
<name>A0A067MCR0_BOTB1</name>
<gene>
    <name evidence="4" type="ORF">BOTBODRAFT_160511</name>
</gene>
<reference evidence="5" key="1">
    <citation type="journal article" date="2014" name="Proc. Natl. Acad. Sci. U.S.A.">
        <title>Extensive sampling of basidiomycete genomes demonstrates inadequacy of the white-rot/brown-rot paradigm for wood decay fungi.</title>
        <authorList>
            <person name="Riley R."/>
            <person name="Salamov A.A."/>
            <person name="Brown D.W."/>
            <person name="Nagy L.G."/>
            <person name="Floudas D."/>
            <person name="Held B.W."/>
            <person name="Levasseur A."/>
            <person name="Lombard V."/>
            <person name="Morin E."/>
            <person name="Otillar R."/>
            <person name="Lindquist E.A."/>
            <person name="Sun H."/>
            <person name="LaButti K.M."/>
            <person name="Schmutz J."/>
            <person name="Jabbour D."/>
            <person name="Luo H."/>
            <person name="Baker S.E."/>
            <person name="Pisabarro A.G."/>
            <person name="Walton J.D."/>
            <person name="Blanchette R.A."/>
            <person name="Henrissat B."/>
            <person name="Martin F."/>
            <person name="Cullen D."/>
            <person name="Hibbett D.S."/>
            <person name="Grigoriev I.V."/>
        </authorList>
    </citation>
    <scope>NUCLEOTIDE SEQUENCE [LARGE SCALE GENOMIC DNA]</scope>
    <source>
        <strain evidence="5">FD-172 SS1</strain>
    </source>
</reference>
<dbReference type="SMART" id="SM00239">
    <property type="entry name" value="C2"/>
    <property type="match status" value="1"/>
</dbReference>
<feature type="domain" description="C2" evidence="3">
    <location>
        <begin position="29"/>
        <end position="151"/>
    </location>
</feature>
<dbReference type="PANTHER" id="PTHR45911">
    <property type="entry name" value="C2 DOMAIN-CONTAINING PROTEIN"/>
    <property type="match status" value="1"/>
</dbReference>
<evidence type="ECO:0000259" key="3">
    <source>
        <dbReference type="PROSITE" id="PS50004"/>
    </source>
</evidence>
<dbReference type="Pfam" id="PF00168">
    <property type="entry name" value="C2"/>
    <property type="match status" value="1"/>
</dbReference>
<dbReference type="HOGENOM" id="CLU_115481_0_0_1"/>
<dbReference type="InterPro" id="IPR000008">
    <property type="entry name" value="C2_dom"/>
</dbReference>
<dbReference type="STRING" id="930990.A0A067MCR0"/>
<protein>
    <recommendedName>
        <fullName evidence="3">C2 domain-containing protein</fullName>
    </recommendedName>
</protein>
<keyword evidence="1" id="KW-0479">Metal-binding</keyword>
<dbReference type="GO" id="GO:0046872">
    <property type="term" value="F:metal ion binding"/>
    <property type="evidence" value="ECO:0007669"/>
    <property type="project" value="UniProtKB-KW"/>
</dbReference>
<dbReference type="EMBL" id="KL198043">
    <property type="protein sequence ID" value="KDQ13563.1"/>
    <property type="molecule type" value="Genomic_DNA"/>
</dbReference>
<sequence length="169" mass="18673">MAPTPKRIQRALKTAASKVPTAKLPARAVSRGARTNFTPAPGEVPVAVLRIQILGCTDLIAADRNGTSDPYVVVSFTGRREQTPVVKKSLDPTYDAKSATFDFPLYMSHAELISSIELVVWDKDTFGKDYLGEVSLDLDTWFKNDILAFEDERLEVPQHPSAPFFLALH</sequence>
<organism evidence="4 5">
    <name type="scientific">Botryobasidium botryosum (strain FD-172 SS1)</name>
    <dbReference type="NCBI Taxonomy" id="930990"/>
    <lineage>
        <taxon>Eukaryota</taxon>
        <taxon>Fungi</taxon>
        <taxon>Dikarya</taxon>
        <taxon>Basidiomycota</taxon>
        <taxon>Agaricomycotina</taxon>
        <taxon>Agaricomycetes</taxon>
        <taxon>Cantharellales</taxon>
        <taxon>Botryobasidiaceae</taxon>
        <taxon>Botryobasidium</taxon>
    </lineage>
</organism>
<proteinExistence type="predicted"/>